<evidence type="ECO:0000256" key="2">
    <source>
        <dbReference type="ARBA" id="ARBA00022801"/>
    </source>
</evidence>
<dbReference type="GO" id="GO:0016998">
    <property type="term" value="P:cell wall macromolecule catabolic process"/>
    <property type="evidence" value="ECO:0007669"/>
    <property type="project" value="InterPro"/>
</dbReference>
<organism evidence="5 6">
    <name type="scientific">Mucilaginibacter xinganensis</name>
    <dbReference type="NCBI Taxonomy" id="1234841"/>
    <lineage>
        <taxon>Bacteria</taxon>
        <taxon>Pseudomonadati</taxon>
        <taxon>Bacteroidota</taxon>
        <taxon>Sphingobacteriia</taxon>
        <taxon>Sphingobacteriales</taxon>
        <taxon>Sphingobacteriaceae</taxon>
        <taxon>Mucilaginibacter</taxon>
    </lineage>
</organism>
<dbReference type="InterPro" id="IPR017853">
    <property type="entry name" value="GH"/>
</dbReference>
<comment type="similarity">
    <text evidence="1">Belongs to the glycosyl hydrolase 25 family.</text>
</comment>
<keyword evidence="3" id="KW-0326">Glycosidase</keyword>
<sequence length="297" mass="34210">MSTPVKKTTPSKKTPVSKVIPAKKRTPANKKKQNSFSVKWKIALAGFLLVLLSPFYYGYVIKCFTSTWRWIRDMGSDPHYRTFKSFNIRIPDKYAIHGIDVSSYQGRIDWHKVKNMTEDEVHISFAFIKATEGVVIVDPYFQRNWREGPKAGIICGAYHYFRPKASGKWQAVFFLQNVKTEKGDLPMAVDVEELNGVAPEKMRAELNAFLKYVEAKTKIKPIIYSGLKFYQDNLEGYFDDYNLWIAHYYQPQLNAGSTTKWSFWQHSDKAKVSGINHVTDFNAFNGDSVAFTKLLVK</sequence>
<protein>
    <submittedName>
        <fullName evidence="5">Lysozyme</fullName>
    </submittedName>
</protein>
<dbReference type="GO" id="GO:0016052">
    <property type="term" value="P:carbohydrate catabolic process"/>
    <property type="evidence" value="ECO:0007669"/>
    <property type="project" value="TreeGrafter"/>
</dbReference>
<keyword evidence="2" id="KW-0378">Hydrolase</keyword>
<keyword evidence="4" id="KW-0812">Transmembrane</keyword>
<dbReference type="GO" id="GO:0003796">
    <property type="term" value="F:lysozyme activity"/>
    <property type="evidence" value="ECO:0007669"/>
    <property type="project" value="InterPro"/>
</dbReference>
<dbReference type="GO" id="GO:0009253">
    <property type="term" value="P:peptidoglycan catabolic process"/>
    <property type="evidence" value="ECO:0007669"/>
    <property type="project" value="InterPro"/>
</dbReference>
<dbReference type="KEGG" id="muc:MuYL_4499"/>
<evidence type="ECO:0000256" key="4">
    <source>
        <dbReference type="SAM" id="Phobius"/>
    </source>
</evidence>
<gene>
    <name evidence="5" type="ORF">MuYL_4499</name>
</gene>
<dbReference type="CDD" id="cd06524">
    <property type="entry name" value="GH25_YegX-like"/>
    <property type="match status" value="1"/>
</dbReference>
<evidence type="ECO:0000256" key="1">
    <source>
        <dbReference type="ARBA" id="ARBA00010646"/>
    </source>
</evidence>
<dbReference type="Proteomes" id="UP000215002">
    <property type="component" value="Chromosome"/>
</dbReference>
<feature type="transmembrane region" description="Helical" evidence="4">
    <location>
        <begin position="40"/>
        <end position="59"/>
    </location>
</feature>
<reference evidence="5 6" key="1">
    <citation type="submission" date="2017-08" db="EMBL/GenBank/DDBJ databases">
        <title>Complete genome sequence of Mucilaginibacter sp. strain BJC16-A31.</title>
        <authorList>
            <consortium name="Henan University of Science and Technology"/>
            <person name="You X."/>
        </authorList>
    </citation>
    <scope>NUCLEOTIDE SEQUENCE [LARGE SCALE GENOMIC DNA]</scope>
    <source>
        <strain evidence="5 6">BJC16-A31</strain>
    </source>
</reference>
<dbReference type="Gene3D" id="3.20.20.80">
    <property type="entry name" value="Glycosidases"/>
    <property type="match status" value="1"/>
</dbReference>
<proteinExistence type="inferred from homology"/>
<dbReference type="PANTHER" id="PTHR34135:SF2">
    <property type="entry name" value="LYSOZYME"/>
    <property type="match status" value="1"/>
</dbReference>
<accession>A0A223P343</accession>
<keyword evidence="4" id="KW-1133">Transmembrane helix</keyword>
<keyword evidence="4" id="KW-0472">Membrane</keyword>
<evidence type="ECO:0000256" key="3">
    <source>
        <dbReference type="ARBA" id="ARBA00023295"/>
    </source>
</evidence>
<dbReference type="RefSeq" id="WP_245845665.1">
    <property type="nucleotide sequence ID" value="NZ_CP022743.1"/>
</dbReference>
<name>A0A223P343_9SPHI</name>
<dbReference type="InterPro" id="IPR018077">
    <property type="entry name" value="Glyco_hydro_fam25_subgr"/>
</dbReference>
<dbReference type="EMBL" id="CP022743">
    <property type="protein sequence ID" value="ASU36384.1"/>
    <property type="molecule type" value="Genomic_DNA"/>
</dbReference>
<dbReference type="PROSITE" id="PS51904">
    <property type="entry name" value="GLYCOSYL_HYDROL_F25_2"/>
    <property type="match status" value="1"/>
</dbReference>
<evidence type="ECO:0000313" key="5">
    <source>
        <dbReference type="EMBL" id="ASU36384.1"/>
    </source>
</evidence>
<evidence type="ECO:0000313" key="6">
    <source>
        <dbReference type="Proteomes" id="UP000215002"/>
    </source>
</evidence>
<dbReference type="AlphaFoldDB" id="A0A223P343"/>
<keyword evidence="6" id="KW-1185">Reference proteome</keyword>
<dbReference type="SUPFAM" id="SSF51445">
    <property type="entry name" value="(Trans)glycosidases"/>
    <property type="match status" value="1"/>
</dbReference>
<dbReference type="Pfam" id="PF01183">
    <property type="entry name" value="Glyco_hydro_25"/>
    <property type="match status" value="1"/>
</dbReference>
<dbReference type="InterPro" id="IPR002053">
    <property type="entry name" value="Glyco_hydro_25"/>
</dbReference>
<dbReference type="SMART" id="SM00641">
    <property type="entry name" value="Glyco_25"/>
    <property type="match status" value="1"/>
</dbReference>
<dbReference type="PANTHER" id="PTHR34135">
    <property type="entry name" value="LYSOZYME"/>
    <property type="match status" value="1"/>
</dbReference>